<gene>
    <name evidence="5" type="ORF">DDZ44_02335</name>
</gene>
<dbReference type="GO" id="GO:0004375">
    <property type="term" value="F:glycine dehydrogenase (decarboxylating) activity"/>
    <property type="evidence" value="ECO:0007669"/>
    <property type="project" value="UniProtKB-EC"/>
</dbReference>
<dbReference type="STRING" id="378794.GCA_001570625_01442"/>
<dbReference type="Gene3D" id="3.40.640.10">
    <property type="entry name" value="Type I PLP-dependent aspartate aminotransferase-like (Major domain)"/>
    <property type="match status" value="1"/>
</dbReference>
<dbReference type="AlphaFoldDB" id="A0A354YTV6"/>
<dbReference type="InterPro" id="IPR015421">
    <property type="entry name" value="PyrdxlP-dep_Trfase_major"/>
</dbReference>
<dbReference type="InterPro" id="IPR020581">
    <property type="entry name" value="GDC_P"/>
</dbReference>
<dbReference type="GO" id="GO:0005829">
    <property type="term" value="C:cytosol"/>
    <property type="evidence" value="ECO:0007669"/>
    <property type="project" value="TreeGrafter"/>
</dbReference>
<evidence type="ECO:0000259" key="4">
    <source>
        <dbReference type="Pfam" id="PF02347"/>
    </source>
</evidence>
<feature type="non-terminal residue" evidence="5">
    <location>
        <position position="207"/>
    </location>
</feature>
<dbReference type="FunFam" id="3.40.640.10:FF:000224">
    <property type="entry name" value="Probable glycine dehydrogenase (decarboxylating) subunit 2"/>
    <property type="match status" value="1"/>
</dbReference>
<evidence type="ECO:0000256" key="2">
    <source>
        <dbReference type="ARBA" id="ARBA00022898"/>
    </source>
</evidence>
<evidence type="ECO:0000256" key="3">
    <source>
        <dbReference type="ARBA" id="ARBA00023002"/>
    </source>
</evidence>
<evidence type="ECO:0000256" key="1">
    <source>
        <dbReference type="ARBA" id="ARBA00003788"/>
    </source>
</evidence>
<protein>
    <submittedName>
        <fullName evidence="5">Aminomethyl-transferring glycine dehydrogenase subunit GcvPB</fullName>
        <ecNumber evidence="5">1.4.4.2</ecNumber>
    </submittedName>
</protein>
<reference evidence="5 6" key="1">
    <citation type="journal article" date="2018" name="Nat. Biotechnol.">
        <title>A standardized bacterial taxonomy based on genome phylogeny substantially revises the tree of life.</title>
        <authorList>
            <person name="Parks D.H."/>
            <person name="Chuvochina M."/>
            <person name="Waite D.W."/>
            <person name="Rinke C."/>
            <person name="Skarshewski A."/>
            <person name="Chaumeil P.A."/>
            <person name="Hugenholtz P."/>
        </authorList>
    </citation>
    <scope>NUCLEOTIDE SEQUENCE [LARGE SCALE GENOMIC DNA]</scope>
    <source>
        <strain evidence="5">UBA10948</strain>
    </source>
</reference>
<proteinExistence type="predicted"/>
<accession>A0A354YTV6</accession>
<dbReference type="GO" id="GO:0019464">
    <property type="term" value="P:glycine decarboxylation via glycine cleavage system"/>
    <property type="evidence" value="ECO:0007669"/>
    <property type="project" value="TreeGrafter"/>
</dbReference>
<dbReference type="GO" id="GO:0016594">
    <property type="term" value="F:glycine binding"/>
    <property type="evidence" value="ECO:0007669"/>
    <property type="project" value="TreeGrafter"/>
</dbReference>
<dbReference type="Pfam" id="PF02347">
    <property type="entry name" value="GDC-P"/>
    <property type="match status" value="1"/>
</dbReference>
<dbReference type="GO" id="GO:0005960">
    <property type="term" value="C:glycine cleavage complex"/>
    <property type="evidence" value="ECO:0007669"/>
    <property type="project" value="TreeGrafter"/>
</dbReference>
<evidence type="ECO:0000313" key="6">
    <source>
        <dbReference type="Proteomes" id="UP000263273"/>
    </source>
</evidence>
<dbReference type="PANTHER" id="PTHR11773">
    <property type="entry name" value="GLYCINE DEHYDROGENASE, DECARBOXYLATING"/>
    <property type="match status" value="1"/>
</dbReference>
<sequence>MKYNPKINEWAARLPGFANLHPYQAAESVQGALELLYRAEKLCCEIGGMDRFTLQPAAGAHGELTGLMIIKAYHRHRQDLARTKILVPDSAHGTNPATAHVLGFEVVEVKSNEEGLVDLQDLKACMSSEVAALMLTNPNTLGLFEKEIEEIAAVVHAGGGLLYYDGANLNGIVGVARPGDMGFDVLHFNLHKTFATPHGGGGPGSGP</sequence>
<dbReference type="Proteomes" id="UP000263273">
    <property type="component" value="Unassembled WGS sequence"/>
</dbReference>
<dbReference type="PANTHER" id="PTHR11773:SF1">
    <property type="entry name" value="GLYCINE DEHYDROGENASE (DECARBOXYLATING), MITOCHONDRIAL"/>
    <property type="match status" value="1"/>
</dbReference>
<evidence type="ECO:0000313" key="5">
    <source>
        <dbReference type="EMBL" id="HBK52760.1"/>
    </source>
</evidence>
<keyword evidence="3 5" id="KW-0560">Oxidoreductase</keyword>
<dbReference type="GO" id="GO:0030170">
    <property type="term" value="F:pyridoxal phosphate binding"/>
    <property type="evidence" value="ECO:0007669"/>
    <property type="project" value="TreeGrafter"/>
</dbReference>
<organism evidence="5 6">
    <name type="scientific">Syntrophomonas wolfei</name>
    <dbReference type="NCBI Taxonomy" id="863"/>
    <lineage>
        <taxon>Bacteria</taxon>
        <taxon>Bacillati</taxon>
        <taxon>Bacillota</taxon>
        <taxon>Clostridia</taxon>
        <taxon>Eubacteriales</taxon>
        <taxon>Syntrophomonadaceae</taxon>
        <taxon>Syntrophomonas</taxon>
    </lineage>
</organism>
<dbReference type="InterPro" id="IPR049315">
    <property type="entry name" value="GDC-P_N"/>
</dbReference>
<dbReference type="SUPFAM" id="SSF53383">
    <property type="entry name" value="PLP-dependent transferases"/>
    <property type="match status" value="1"/>
</dbReference>
<dbReference type="EMBL" id="DNZF01000051">
    <property type="protein sequence ID" value="HBK52760.1"/>
    <property type="molecule type" value="Genomic_DNA"/>
</dbReference>
<dbReference type="InterPro" id="IPR015424">
    <property type="entry name" value="PyrdxlP-dep_Trfase"/>
</dbReference>
<comment type="caution">
    <text evidence="5">The sequence shown here is derived from an EMBL/GenBank/DDBJ whole genome shotgun (WGS) entry which is preliminary data.</text>
</comment>
<dbReference type="EC" id="1.4.4.2" evidence="5"/>
<keyword evidence="2" id="KW-0663">Pyridoxal phosphate</keyword>
<feature type="domain" description="Glycine cleavage system P-protein N-terminal" evidence="4">
    <location>
        <begin position="20"/>
        <end position="204"/>
    </location>
</feature>
<name>A0A354YTV6_9FIRM</name>
<comment type="function">
    <text evidence="1">The glycine cleavage system catalyzes the degradation of glycine. The P protein binds the alpha-amino group of glycine through its pyridoxal phosphate cofactor; CO(2) is released and the remaining methylamine moiety is then transferred to the lipoamide cofactor of the H protein.</text>
</comment>